<feature type="region of interest" description="Disordered" evidence="1">
    <location>
        <begin position="75"/>
        <end position="102"/>
    </location>
</feature>
<gene>
    <name evidence="2" type="ORF">Bhyg_04237</name>
</gene>
<evidence type="ECO:0000256" key="1">
    <source>
        <dbReference type="SAM" id="MobiDB-lite"/>
    </source>
</evidence>
<proteinExistence type="predicted"/>
<dbReference type="EMBL" id="WJQU01000001">
    <property type="protein sequence ID" value="KAJ6649005.1"/>
    <property type="molecule type" value="Genomic_DNA"/>
</dbReference>
<keyword evidence="3" id="KW-1185">Reference proteome</keyword>
<evidence type="ECO:0000313" key="2">
    <source>
        <dbReference type="EMBL" id="KAJ6649005.1"/>
    </source>
</evidence>
<organism evidence="2 3">
    <name type="scientific">Pseudolycoriella hygida</name>
    <dbReference type="NCBI Taxonomy" id="35572"/>
    <lineage>
        <taxon>Eukaryota</taxon>
        <taxon>Metazoa</taxon>
        <taxon>Ecdysozoa</taxon>
        <taxon>Arthropoda</taxon>
        <taxon>Hexapoda</taxon>
        <taxon>Insecta</taxon>
        <taxon>Pterygota</taxon>
        <taxon>Neoptera</taxon>
        <taxon>Endopterygota</taxon>
        <taxon>Diptera</taxon>
        <taxon>Nematocera</taxon>
        <taxon>Sciaroidea</taxon>
        <taxon>Sciaridae</taxon>
        <taxon>Pseudolycoriella</taxon>
    </lineage>
</organism>
<dbReference type="Proteomes" id="UP001151699">
    <property type="component" value="Chromosome A"/>
</dbReference>
<dbReference type="Pfam" id="PF14223">
    <property type="entry name" value="Retrotran_gag_2"/>
    <property type="match status" value="1"/>
</dbReference>
<protein>
    <submittedName>
        <fullName evidence="2">Uncharacterized protein</fullName>
    </submittedName>
</protein>
<reference evidence="2" key="1">
    <citation type="submission" date="2022-07" db="EMBL/GenBank/DDBJ databases">
        <authorList>
            <person name="Trinca V."/>
            <person name="Uliana J.V.C."/>
            <person name="Torres T.T."/>
            <person name="Ward R.J."/>
            <person name="Monesi N."/>
        </authorList>
    </citation>
    <scope>NUCLEOTIDE SEQUENCE</scope>
    <source>
        <strain evidence="2">HSMRA1968</strain>
        <tissue evidence="2">Whole embryos</tissue>
    </source>
</reference>
<accession>A0A9Q0NF00</accession>
<feature type="non-terminal residue" evidence="2">
    <location>
        <position position="1"/>
    </location>
</feature>
<dbReference type="AlphaFoldDB" id="A0A9Q0NF00"/>
<name>A0A9Q0NF00_9DIPT</name>
<sequence length="283" mass="32140">LTPGTPNVLPAMHRARHVVHVPHICRNPNVVARQNASIRTPVPVLRSKPKRHDGHIHPIVITRVPIWIVLTVHKPKRRRSTDRSHKDTGCNSSKRIPEHRRSHSCGCSENVIQKIDVLTKNVDILSKSLEAQFAEFREFLNTTRGSNSDNAKLRLELATANLHNMELRLQVDELQTHLDESSHFHCSSCGYDKCIELKKNKDNVLEVIEKDESKLGACKAALCLSIDKGIYVHVQNCVSAIDIWNKLKSMFEDKGLSRRIVLLKGLTNVRLNDCENMPNYVNK</sequence>
<dbReference type="OrthoDB" id="116316at2759"/>
<evidence type="ECO:0000313" key="3">
    <source>
        <dbReference type="Proteomes" id="UP001151699"/>
    </source>
</evidence>
<comment type="caution">
    <text evidence="2">The sequence shown here is derived from an EMBL/GenBank/DDBJ whole genome shotgun (WGS) entry which is preliminary data.</text>
</comment>